<evidence type="ECO:0000256" key="5">
    <source>
        <dbReference type="ARBA" id="ARBA00022989"/>
    </source>
</evidence>
<evidence type="ECO:0000256" key="4">
    <source>
        <dbReference type="ARBA" id="ARBA00022692"/>
    </source>
</evidence>
<evidence type="ECO:0000259" key="8">
    <source>
        <dbReference type="Pfam" id="PF01757"/>
    </source>
</evidence>
<evidence type="ECO:0000313" key="9">
    <source>
        <dbReference type="EMBL" id="UYW00368.1"/>
    </source>
</evidence>
<dbReference type="InterPro" id="IPR002656">
    <property type="entry name" value="Acyl_transf_3_dom"/>
</dbReference>
<feature type="transmembrane region" description="Helical" evidence="7">
    <location>
        <begin position="227"/>
        <end position="249"/>
    </location>
</feature>
<keyword evidence="9" id="KW-0012">Acyltransferase</keyword>
<dbReference type="RefSeq" id="WP_264432044.1">
    <property type="nucleotide sequence ID" value="NZ_CP081495.1"/>
</dbReference>
<protein>
    <submittedName>
        <fullName evidence="9">Acyltransferase family protein</fullName>
    </submittedName>
</protein>
<keyword evidence="4 7" id="KW-0812">Transmembrane</keyword>
<dbReference type="Pfam" id="PF01757">
    <property type="entry name" value="Acyl_transf_3"/>
    <property type="match status" value="1"/>
</dbReference>
<dbReference type="EMBL" id="CP081495">
    <property type="protein sequence ID" value="UYW00368.1"/>
    <property type="molecule type" value="Genomic_DNA"/>
</dbReference>
<name>A0ABY6M0H0_9FLAO</name>
<keyword evidence="3" id="KW-1003">Cell membrane</keyword>
<organism evidence="9 10">
    <name type="scientific">Flavobacterium agricola</name>
    <dbReference type="NCBI Taxonomy" id="2870839"/>
    <lineage>
        <taxon>Bacteria</taxon>
        <taxon>Pseudomonadati</taxon>
        <taxon>Bacteroidota</taxon>
        <taxon>Flavobacteriia</taxon>
        <taxon>Flavobacteriales</taxon>
        <taxon>Flavobacteriaceae</taxon>
        <taxon>Flavobacterium</taxon>
    </lineage>
</organism>
<accession>A0ABY6M0H0</accession>
<feature type="transmembrane region" description="Helical" evidence="7">
    <location>
        <begin position="197"/>
        <end position="215"/>
    </location>
</feature>
<sequence>MTNLRALATVLVIALHVCADYLADFQQEAWQWESMNLLDSATRICIGLFFMITGALLINKNIDLKAFLKTRFTRILFPFLFWTGVYVAFVYCISDQSLPDLLKHSFYYGAAYHFWYIYVLIGIYLFIPIIAVFATQAQSQKLIYFFVIWTIWLLNNMYFFRDFLPNINLIYFSGYLGYVVLGYYLHRTTFRPKLKVVLAFLLVSYVITFLGTAIASTENEQLETIFYQYLDVNVVIMTAATFMLFKYWVTQTTVWIATFSRYSFGIFFIHPIFIWFLNHYSVSFSNLWLVDALVKTCCVSLLSLAAIYLLNKLPKGKLYVG</sequence>
<feature type="transmembrane region" description="Helical" evidence="7">
    <location>
        <begin position="292"/>
        <end position="310"/>
    </location>
</feature>
<evidence type="ECO:0000256" key="1">
    <source>
        <dbReference type="ARBA" id="ARBA00004651"/>
    </source>
</evidence>
<keyword evidence="10" id="KW-1185">Reference proteome</keyword>
<feature type="transmembrane region" description="Helical" evidence="7">
    <location>
        <begin position="142"/>
        <end position="160"/>
    </location>
</feature>
<comment type="subcellular location">
    <subcellularLocation>
        <location evidence="1">Cell membrane</location>
        <topology evidence="1">Multi-pass membrane protein</topology>
    </subcellularLocation>
</comment>
<keyword evidence="5 7" id="KW-1133">Transmembrane helix</keyword>
<gene>
    <name evidence="9" type="ORF">K5I29_07255</name>
</gene>
<feature type="transmembrane region" description="Helical" evidence="7">
    <location>
        <begin position="71"/>
        <end position="93"/>
    </location>
</feature>
<feature type="transmembrane region" description="Helical" evidence="7">
    <location>
        <begin position="41"/>
        <end position="59"/>
    </location>
</feature>
<evidence type="ECO:0000256" key="6">
    <source>
        <dbReference type="ARBA" id="ARBA00023136"/>
    </source>
</evidence>
<evidence type="ECO:0000256" key="7">
    <source>
        <dbReference type="SAM" id="Phobius"/>
    </source>
</evidence>
<feature type="transmembrane region" description="Helical" evidence="7">
    <location>
        <begin position="261"/>
        <end position="280"/>
    </location>
</feature>
<reference evidence="9" key="1">
    <citation type="submission" date="2021-08" db="EMBL/GenBank/DDBJ databases">
        <title>Flavobacterium sp. strain CC-SYL302.</title>
        <authorList>
            <person name="Lin S.-Y."/>
            <person name="Lee T.-H."/>
            <person name="Young C.-C."/>
        </authorList>
    </citation>
    <scope>NUCLEOTIDE SEQUENCE</scope>
    <source>
        <strain evidence="9">CC-SYL302</strain>
    </source>
</reference>
<dbReference type="GO" id="GO:0016746">
    <property type="term" value="F:acyltransferase activity"/>
    <property type="evidence" value="ECO:0007669"/>
    <property type="project" value="UniProtKB-KW"/>
</dbReference>
<evidence type="ECO:0000313" key="10">
    <source>
        <dbReference type="Proteomes" id="UP001163328"/>
    </source>
</evidence>
<dbReference type="Proteomes" id="UP001163328">
    <property type="component" value="Chromosome"/>
</dbReference>
<feature type="transmembrane region" description="Helical" evidence="7">
    <location>
        <begin position="166"/>
        <end position="185"/>
    </location>
</feature>
<comment type="similarity">
    <text evidence="2">Belongs to the acyltransferase 3 family.</text>
</comment>
<dbReference type="PANTHER" id="PTHR40074:SF2">
    <property type="entry name" value="O-ACETYLTRANSFERASE WECH"/>
    <property type="match status" value="1"/>
</dbReference>
<keyword evidence="9" id="KW-0808">Transferase</keyword>
<evidence type="ECO:0000256" key="2">
    <source>
        <dbReference type="ARBA" id="ARBA00007400"/>
    </source>
</evidence>
<dbReference type="PANTHER" id="PTHR40074">
    <property type="entry name" value="O-ACETYLTRANSFERASE WECH"/>
    <property type="match status" value="1"/>
</dbReference>
<evidence type="ECO:0000256" key="3">
    <source>
        <dbReference type="ARBA" id="ARBA00022475"/>
    </source>
</evidence>
<proteinExistence type="inferred from homology"/>
<feature type="transmembrane region" description="Helical" evidence="7">
    <location>
        <begin position="113"/>
        <end position="135"/>
    </location>
</feature>
<feature type="domain" description="Acyltransferase 3" evidence="8">
    <location>
        <begin position="3"/>
        <end position="310"/>
    </location>
</feature>
<keyword evidence="6 7" id="KW-0472">Membrane</keyword>